<dbReference type="AlphaFoldDB" id="H6LK88"/>
<dbReference type="eggNOG" id="COG0404">
    <property type="taxonomic scope" value="Bacteria"/>
</dbReference>
<dbReference type="EMBL" id="CP002987">
    <property type="protein sequence ID" value="AFA50008.1"/>
    <property type="molecule type" value="Genomic_DNA"/>
</dbReference>
<name>H6LK88_ACEWD</name>
<evidence type="ECO:0000256" key="1">
    <source>
        <dbReference type="ARBA" id="ARBA00008609"/>
    </source>
</evidence>
<dbReference type="SUPFAM" id="SSF103025">
    <property type="entry name" value="Folate-binding domain"/>
    <property type="match status" value="1"/>
</dbReference>
<dbReference type="Proteomes" id="UP000007177">
    <property type="component" value="Chromosome"/>
</dbReference>
<protein>
    <submittedName>
        <fullName evidence="4">Aminomethyltransferase GcvT</fullName>
        <ecNumber evidence="4">2.1.2.10</ecNumber>
    </submittedName>
</protein>
<accession>H6LK88</accession>
<dbReference type="eggNOG" id="COG0112">
    <property type="taxonomic scope" value="Bacteria"/>
</dbReference>
<dbReference type="Gene3D" id="3.90.1150.10">
    <property type="entry name" value="Aspartate Aminotransferase, domain 1"/>
    <property type="match status" value="1"/>
</dbReference>
<dbReference type="NCBIfam" id="NF001567">
    <property type="entry name" value="PRK00389.1"/>
    <property type="match status" value="1"/>
</dbReference>
<keyword evidence="4" id="KW-0808">Transferase</keyword>
<dbReference type="GO" id="GO:0005960">
    <property type="term" value="C:glycine cleavage complex"/>
    <property type="evidence" value="ECO:0007669"/>
    <property type="project" value="InterPro"/>
</dbReference>
<dbReference type="GO" id="GO:0005829">
    <property type="term" value="C:cytosol"/>
    <property type="evidence" value="ECO:0007669"/>
    <property type="project" value="TreeGrafter"/>
</dbReference>
<dbReference type="GO" id="GO:0004047">
    <property type="term" value="F:aminomethyltransferase activity"/>
    <property type="evidence" value="ECO:0007669"/>
    <property type="project" value="UniProtKB-EC"/>
</dbReference>
<dbReference type="GO" id="GO:0008168">
    <property type="term" value="F:methyltransferase activity"/>
    <property type="evidence" value="ECO:0007669"/>
    <property type="project" value="UniProtKB-KW"/>
</dbReference>
<gene>
    <name evidence="4" type="primary">gcvT</name>
    <name evidence="4" type="ordered locus">Awo_c32800</name>
</gene>
<dbReference type="InterPro" id="IPR006222">
    <property type="entry name" value="GCVT_N"/>
</dbReference>
<dbReference type="InterPro" id="IPR039429">
    <property type="entry name" value="SHMT-like_dom"/>
</dbReference>
<keyword evidence="4" id="KW-0489">Methyltransferase</keyword>
<dbReference type="SUPFAM" id="SSF101790">
    <property type="entry name" value="Aminomethyltransferase beta-barrel domain"/>
    <property type="match status" value="1"/>
</dbReference>
<dbReference type="NCBIfam" id="TIGR00528">
    <property type="entry name" value="gcvT"/>
    <property type="match status" value="1"/>
</dbReference>
<dbReference type="GO" id="GO:0032259">
    <property type="term" value="P:methylation"/>
    <property type="evidence" value="ECO:0007669"/>
    <property type="project" value="UniProtKB-KW"/>
</dbReference>
<evidence type="ECO:0000259" key="3">
    <source>
        <dbReference type="Pfam" id="PF01571"/>
    </source>
</evidence>
<proteinExistence type="inferred from homology"/>
<reference evidence="5" key="1">
    <citation type="submission" date="2011-07" db="EMBL/GenBank/DDBJ databases">
        <title>Complete genome sequence of Acetobacterium woodii.</title>
        <authorList>
            <person name="Poehlein A."/>
            <person name="Schmidt S."/>
            <person name="Kaster A.-K."/>
            <person name="Goenrich M."/>
            <person name="Vollmers J."/>
            <person name="Thuermer A."/>
            <person name="Gottschalk G."/>
            <person name="Thauer R.K."/>
            <person name="Daniel R."/>
            <person name="Mueller V."/>
        </authorList>
    </citation>
    <scope>NUCLEOTIDE SEQUENCE [LARGE SCALE GENOMIC DNA]</scope>
    <source>
        <strain evidence="5">ATCC 29683 / DSM 1030 / JCM 2381 / KCTC 1655 / WB1</strain>
    </source>
</reference>
<reference evidence="4 5" key="2">
    <citation type="journal article" date="2012" name="PLoS ONE">
        <title>An ancient pathway combining carbon dioxide fixation with the generation and utilization of a sodium ion gradient for ATP synthesis.</title>
        <authorList>
            <person name="Poehlein A."/>
            <person name="Schmidt S."/>
            <person name="Kaster A.K."/>
            <person name="Goenrich M."/>
            <person name="Vollmers J."/>
            <person name="Thurmer A."/>
            <person name="Bertsch J."/>
            <person name="Schuchmann K."/>
            <person name="Voigt B."/>
            <person name="Hecker M."/>
            <person name="Daniel R."/>
            <person name="Thauer R.K."/>
            <person name="Gottschalk G."/>
            <person name="Muller V."/>
        </authorList>
    </citation>
    <scope>NUCLEOTIDE SEQUENCE [LARGE SCALE GENOMIC DNA]</scope>
    <source>
        <strain evidence="5">ATCC 29683 / DSM 1030 / JCM 2381 / KCTC 1655 / WB1</strain>
    </source>
</reference>
<dbReference type="InterPro" id="IPR015424">
    <property type="entry name" value="PyrdxlP-dep_Trfase"/>
</dbReference>
<dbReference type="PANTHER" id="PTHR43757:SF2">
    <property type="entry name" value="AMINOMETHYLTRANSFERASE, MITOCHONDRIAL"/>
    <property type="match status" value="1"/>
</dbReference>
<evidence type="ECO:0000313" key="4">
    <source>
        <dbReference type="EMBL" id="AFA50008.1"/>
    </source>
</evidence>
<sequence>MKLENLKRTLFYDNHVKAGATLVDFGGWEMPIQYPNGIVDEHINTRIKAGIFDVSHMARFIVSGPEATAFLQYVLTNNVFALDLLQAQYTMIQNQNGGALDDAYLYRFKETEYLLVVNAANAEKDWQHLNTEIAAFDATISNQSSEIAMISLQGPESKNILKKLTGYEFLTEPLKNALGILDYKGQELLIARTGYTGEPLGFELFAKAAQGPEIWEKLLELGAMAIGLGARDTLRLEAGLPLYGHELGLDIDGHEIPIFSCPLAKFAVSFADAKGDYIGREALAKQYIGFKKIMERELADLSELPRIVRSLAITGRGVARAGCKVFKDGKEVGYITSATMVPYLKAEGYGLDSKITDEKAMRAIALALVDGDVELNDAVEVEIRGKMVKAVIAPYHMKSDAPPFARPIIYGVEVEREFDSAADYKTKAINLLEKSYDNTILRQHQTINLIPSEQSHSPAVRLLSIMDPSFRYAEHKKTKSFYDYDVFYYQGTAFIDEIEHLLMAEMKKYLNCAEVETRVISGQMANTAVFSALMDYKNRVNRKKDPARLGYVLNNHIIKGGHLSAQPMGALHDYIAIDPVTEKTAVVNFPVEKDNHFKIDVEETKKVIAQYKPELIIFGKSMVLHKEPVREIKKFVDEQKLNSVIMYDMAHVLGLVGDHFQNPFEEGAELVTGSTHKTFFGTQRGIIAGNYDPEDYKYGLWETIETRAFPGSVSNHHLGTMLGLLMATYEMNYFKDEYQKNVINNAKYFAKCLADAGLDVVGDPAISYTETHQVVVRVGYGIGPDVANRLERNNIIINYQATPEEEGFTASGAIRIGVAEMTRFGFGTKEFEQTAALMADVILRNKDVIDDVKQLRSNFTELKYCFNDDDIMAQLDKLKSTL</sequence>
<evidence type="ECO:0000313" key="5">
    <source>
        <dbReference type="Proteomes" id="UP000007177"/>
    </source>
</evidence>
<dbReference type="Gene3D" id="3.40.640.10">
    <property type="entry name" value="Type I PLP-dependent aspartate aminotransferase-like (Major domain)"/>
    <property type="match status" value="1"/>
</dbReference>
<dbReference type="SUPFAM" id="SSF53383">
    <property type="entry name" value="PLP-dependent transferases"/>
    <property type="match status" value="1"/>
</dbReference>
<dbReference type="InterPro" id="IPR029043">
    <property type="entry name" value="GcvT/YgfZ_C"/>
</dbReference>
<dbReference type="KEGG" id="awo:Awo_c32800"/>
<feature type="domain" description="GCVT N-terminal" evidence="3">
    <location>
        <begin position="11"/>
        <end position="255"/>
    </location>
</feature>
<dbReference type="PANTHER" id="PTHR43757">
    <property type="entry name" value="AMINOMETHYLTRANSFERASE"/>
    <property type="match status" value="1"/>
</dbReference>
<dbReference type="InterPro" id="IPR006223">
    <property type="entry name" value="GcvT"/>
</dbReference>
<dbReference type="GO" id="GO:0006546">
    <property type="term" value="P:glycine catabolic process"/>
    <property type="evidence" value="ECO:0007669"/>
    <property type="project" value="InterPro"/>
</dbReference>
<comment type="similarity">
    <text evidence="1">Belongs to the GcvT family.</text>
</comment>
<organism evidence="4 5">
    <name type="scientific">Acetobacterium woodii (strain ATCC 29683 / DSM 1030 / JCM 2381 / KCTC 1655 / WB1)</name>
    <dbReference type="NCBI Taxonomy" id="931626"/>
    <lineage>
        <taxon>Bacteria</taxon>
        <taxon>Bacillati</taxon>
        <taxon>Bacillota</taxon>
        <taxon>Clostridia</taxon>
        <taxon>Eubacteriales</taxon>
        <taxon>Eubacteriaceae</taxon>
        <taxon>Acetobacterium</taxon>
    </lineage>
</organism>
<dbReference type="InterPro" id="IPR027266">
    <property type="entry name" value="TrmE/GcvT-like"/>
</dbReference>
<dbReference type="Pfam" id="PF00464">
    <property type="entry name" value="SHMT"/>
    <property type="match status" value="1"/>
</dbReference>
<dbReference type="Gene3D" id="3.30.1360.120">
    <property type="entry name" value="Probable tRNA modification gtpase trme, domain 1"/>
    <property type="match status" value="1"/>
</dbReference>
<dbReference type="STRING" id="931626.Awo_c32800"/>
<dbReference type="InterPro" id="IPR015421">
    <property type="entry name" value="PyrdxlP-dep_Trfase_major"/>
</dbReference>
<feature type="domain" description="Serine hydroxymethyltransferase-like" evidence="2">
    <location>
        <begin position="438"/>
        <end position="837"/>
    </location>
</feature>
<dbReference type="Pfam" id="PF01571">
    <property type="entry name" value="GCV_T"/>
    <property type="match status" value="1"/>
</dbReference>
<dbReference type="InterPro" id="IPR015422">
    <property type="entry name" value="PyrdxlP-dep_Trfase_small"/>
</dbReference>
<dbReference type="InterPro" id="IPR028896">
    <property type="entry name" value="GcvT/YgfZ/DmdA"/>
</dbReference>
<dbReference type="HOGENOM" id="CLU_323318_0_0_9"/>
<dbReference type="EC" id="2.1.2.10" evidence="4"/>
<keyword evidence="5" id="KW-1185">Reference proteome</keyword>
<evidence type="ECO:0000259" key="2">
    <source>
        <dbReference type="Pfam" id="PF00464"/>
    </source>
</evidence>